<protein>
    <submittedName>
        <fullName evidence="1">Uncharacterized protein</fullName>
    </submittedName>
</protein>
<dbReference type="EMBL" id="PZQS01000011">
    <property type="protein sequence ID" value="PVD21959.1"/>
    <property type="molecule type" value="Genomic_DNA"/>
</dbReference>
<evidence type="ECO:0000313" key="1">
    <source>
        <dbReference type="EMBL" id="PVD21959.1"/>
    </source>
</evidence>
<sequence>MGVDGRMVVLVVVEEGGGVAEGVRMQNNGRSLGPLRSDLCSKRSSFSIIIRPQNQYPPHPPLKFFFRSPSISNCISIFYSKCIIRNNTPVSTFAVITAKQEASHPTAAGCNQFQMRGAIKVYQAQYQHA</sequence>
<organism evidence="1 2">
    <name type="scientific">Pomacea canaliculata</name>
    <name type="common">Golden apple snail</name>
    <dbReference type="NCBI Taxonomy" id="400727"/>
    <lineage>
        <taxon>Eukaryota</taxon>
        <taxon>Metazoa</taxon>
        <taxon>Spiralia</taxon>
        <taxon>Lophotrochozoa</taxon>
        <taxon>Mollusca</taxon>
        <taxon>Gastropoda</taxon>
        <taxon>Caenogastropoda</taxon>
        <taxon>Architaenioglossa</taxon>
        <taxon>Ampullarioidea</taxon>
        <taxon>Ampullariidae</taxon>
        <taxon>Pomacea</taxon>
    </lineage>
</organism>
<accession>A0A2T7NLB7</accession>
<keyword evidence="2" id="KW-1185">Reference proteome</keyword>
<evidence type="ECO:0000313" key="2">
    <source>
        <dbReference type="Proteomes" id="UP000245119"/>
    </source>
</evidence>
<reference evidence="1 2" key="1">
    <citation type="submission" date="2018-04" db="EMBL/GenBank/DDBJ databases">
        <title>The genome of golden apple snail Pomacea canaliculata provides insight into stress tolerance and invasive adaptation.</title>
        <authorList>
            <person name="Liu C."/>
            <person name="Liu B."/>
            <person name="Ren Y."/>
            <person name="Zhang Y."/>
            <person name="Wang H."/>
            <person name="Li S."/>
            <person name="Jiang F."/>
            <person name="Yin L."/>
            <person name="Zhang G."/>
            <person name="Qian W."/>
            <person name="Fan W."/>
        </authorList>
    </citation>
    <scope>NUCLEOTIDE SEQUENCE [LARGE SCALE GENOMIC DNA]</scope>
    <source>
        <strain evidence="1">SZHN2017</strain>
        <tissue evidence="1">Muscle</tissue>
    </source>
</reference>
<comment type="caution">
    <text evidence="1">The sequence shown here is derived from an EMBL/GenBank/DDBJ whole genome shotgun (WGS) entry which is preliminary data.</text>
</comment>
<name>A0A2T7NLB7_POMCA</name>
<proteinExistence type="predicted"/>
<dbReference type="AlphaFoldDB" id="A0A2T7NLB7"/>
<gene>
    <name evidence="1" type="ORF">C0Q70_17762</name>
</gene>
<dbReference type="Proteomes" id="UP000245119">
    <property type="component" value="Linkage Group LG11"/>
</dbReference>